<dbReference type="GO" id="GO:0016301">
    <property type="term" value="F:kinase activity"/>
    <property type="evidence" value="ECO:0007669"/>
    <property type="project" value="UniProtKB-KW"/>
</dbReference>
<protein>
    <submittedName>
        <fullName evidence="1">Regulator of nucleoside diphosphate kinase</fullName>
    </submittedName>
</protein>
<keyword evidence="1" id="KW-0418">Kinase</keyword>
<reference evidence="1 2" key="1">
    <citation type="submission" date="2016-10" db="EMBL/GenBank/DDBJ databases">
        <authorList>
            <person name="Varghese N."/>
            <person name="Submissions S."/>
        </authorList>
    </citation>
    <scope>NUCLEOTIDE SEQUENCE [LARGE SCALE GENOMIC DNA]</scope>
    <source>
        <strain evidence="1 2">CECT 8317</strain>
    </source>
</reference>
<gene>
    <name evidence="1" type="ORF">SAMN05216586_11718</name>
</gene>
<dbReference type="Proteomes" id="UP000243518">
    <property type="component" value="Unassembled WGS sequence"/>
</dbReference>
<proteinExistence type="predicted"/>
<evidence type="ECO:0000313" key="2">
    <source>
        <dbReference type="Proteomes" id="UP000243518"/>
    </source>
</evidence>
<keyword evidence="2" id="KW-1185">Reference proteome</keyword>
<name>A0AAQ1GAQ9_9GAMM</name>
<sequence>MTSVAVGAHPRLRALLRDRGAWYLTGPQELASVIGRLERLERDASPDLARPGSYLLLLDLTSQTLFNLRLCERSRGTQEISIFSPLGARLLAARAGDVVTLEGFGSGWRLLLVQVRPG</sequence>
<dbReference type="AlphaFoldDB" id="A0AAQ1GAQ9"/>
<dbReference type="EMBL" id="FNVE01000017">
    <property type="protein sequence ID" value="SEG71296.1"/>
    <property type="molecule type" value="Genomic_DNA"/>
</dbReference>
<keyword evidence="1" id="KW-0808">Transferase</keyword>
<comment type="caution">
    <text evidence="1">The sequence shown here is derived from an EMBL/GenBank/DDBJ whole genome shotgun (WGS) entry which is preliminary data.</text>
</comment>
<accession>A0AAQ1GAQ9</accession>
<organism evidence="1 2">
    <name type="scientific">Halopseudomonas aestusnigri</name>
    <dbReference type="NCBI Taxonomy" id="857252"/>
    <lineage>
        <taxon>Bacteria</taxon>
        <taxon>Pseudomonadati</taxon>
        <taxon>Pseudomonadota</taxon>
        <taxon>Gammaproteobacteria</taxon>
        <taxon>Pseudomonadales</taxon>
        <taxon>Pseudomonadaceae</taxon>
        <taxon>Halopseudomonas</taxon>
    </lineage>
</organism>
<dbReference type="RefSeq" id="WP_088277739.1">
    <property type="nucleotide sequence ID" value="NZ_FNVE01000017.1"/>
</dbReference>
<evidence type="ECO:0000313" key="1">
    <source>
        <dbReference type="EMBL" id="SEG71296.1"/>
    </source>
</evidence>
<dbReference type="SUPFAM" id="SSF54534">
    <property type="entry name" value="FKBP-like"/>
    <property type="match status" value="1"/>
</dbReference>